<organism evidence="2 3">
    <name type="scientific">Ridgeia piscesae</name>
    <name type="common">Tubeworm</name>
    <dbReference type="NCBI Taxonomy" id="27915"/>
    <lineage>
        <taxon>Eukaryota</taxon>
        <taxon>Metazoa</taxon>
        <taxon>Spiralia</taxon>
        <taxon>Lophotrochozoa</taxon>
        <taxon>Annelida</taxon>
        <taxon>Polychaeta</taxon>
        <taxon>Sedentaria</taxon>
        <taxon>Canalipalpata</taxon>
        <taxon>Sabellida</taxon>
        <taxon>Siboglinidae</taxon>
        <taxon>Ridgeia</taxon>
    </lineage>
</organism>
<dbReference type="Gene3D" id="2.30.29.30">
    <property type="entry name" value="Pleckstrin-homology domain (PH domain)/Phosphotyrosine-binding domain (PTB)"/>
    <property type="match status" value="1"/>
</dbReference>
<reference evidence="2" key="1">
    <citation type="journal article" date="2023" name="Mol. Biol. Evol.">
        <title>Third-Generation Sequencing Reveals the Adaptive Role of the Epigenome in Three Deep-Sea Polychaetes.</title>
        <authorList>
            <person name="Perez M."/>
            <person name="Aroh O."/>
            <person name="Sun Y."/>
            <person name="Lan Y."/>
            <person name="Juniper S.K."/>
            <person name="Young C.R."/>
            <person name="Angers B."/>
            <person name="Qian P.Y."/>
        </authorList>
    </citation>
    <scope>NUCLEOTIDE SEQUENCE</scope>
    <source>
        <strain evidence="2">R07B-5</strain>
    </source>
</reference>
<proteinExistence type="predicted"/>
<sequence>MTIGDVTHSGWIRKQTKFHRTFSRYPFISKLLPWFNKYVVLTKGCAYIYKTENSTAPAEAFLLLDFNRVARAREIRPDIVAWAFKLEHSQDSARQRYFACSSEHEMQVCSVSCV</sequence>
<dbReference type="InterPro" id="IPR001849">
    <property type="entry name" value="PH_domain"/>
</dbReference>
<evidence type="ECO:0000259" key="1">
    <source>
        <dbReference type="Pfam" id="PF00169"/>
    </source>
</evidence>
<gene>
    <name evidence="2" type="ORF">NP493_420g05011</name>
</gene>
<keyword evidence="3" id="KW-1185">Reference proteome</keyword>
<feature type="domain" description="PH" evidence="1">
    <location>
        <begin position="6"/>
        <end position="107"/>
    </location>
</feature>
<dbReference type="Pfam" id="PF00169">
    <property type="entry name" value="PH"/>
    <property type="match status" value="1"/>
</dbReference>
<evidence type="ECO:0000313" key="3">
    <source>
        <dbReference type="Proteomes" id="UP001209878"/>
    </source>
</evidence>
<dbReference type="SUPFAM" id="SSF50729">
    <property type="entry name" value="PH domain-like"/>
    <property type="match status" value="1"/>
</dbReference>
<evidence type="ECO:0000313" key="2">
    <source>
        <dbReference type="EMBL" id="KAK2180927.1"/>
    </source>
</evidence>
<comment type="caution">
    <text evidence="2">The sequence shown here is derived from an EMBL/GenBank/DDBJ whole genome shotgun (WGS) entry which is preliminary data.</text>
</comment>
<dbReference type="InterPro" id="IPR011993">
    <property type="entry name" value="PH-like_dom_sf"/>
</dbReference>
<dbReference type="AlphaFoldDB" id="A0AAD9L0D2"/>
<accession>A0AAD9L0D2</accession>
<dbReference type="GO" id="GO:0017124">
    <property type="term" value="F:SH3 domain binding"/>
    <property type="evidence" value="ECO:0007669"/>
    <property type="project" value="TreeGrafter"/>
</dbReference>
<name>A0AAD9L0D2_RIDPI</name>
<dbReference type="EMBL" id="JAODUO010000420">
    <property type="protein sequence ID" value="KAK2180927.1"/>
    <property type="molecule type" value="Genomic_DNA"/>
</dbReference>
<dbReference type="InterPro" id="IPR035848">
    <property type="entry name" value="SH3BP2"/>
</dbReference>
<dbReference type="PANTHER" id="PTHR15126">
    <property type="entry name" value="SH3-BINDING"/>
    <property type="match status" value="1"/>
</dbReference>
<dbReference type="GO" id="GO:0007165">
    <property type="term" value="P:signal transduction"/>
    <property type="evidence" value="ECO:0007669"/>
    <property type="project" value="InterPro"/>
</dbReference>
<dbReference type="PANTHER" id="PTHR15126:SF4">
    <property type="entry name" value="SH3 DOMAIN-BINDING PROTEIN 2"/>
    <property type="match status" value="1"/>
</dbReference>
<dbReference type="Proteomes" id="UP001209878">
    <property type="component" value="Unassembled WGS sequence"/>
</dbReference>
<protein>
    <recommendedName>
        <fullName evidence="1">PH domain-containing protein</fullName>
    </recommendedName>
</protein>